<organism evidence="2 3">
    <name type="scientific">Parathielavia appendiculata</name>
    <dbReference type="NCBI Taxonomy" id="2587402"/>
    <lineage>
        <taxon>Eukaryota</taxon>
        <taxon>Fungi</taxon>
        <taxon>Dikarya</taxon>
        <taxon>Ascomycota</taxon>
        <taxon>Pezizomycotina</taxon>
        <taxon>Sordariomycetes</taxon>
        <taxon>Sordariomycetidae</taxon>
        <taxon>Sordariales</taxon>
        <taxon>Chaetomiaceae</taxon>
        <taxon>Parathielavia</taxon>
    </lineage>
</organism>
<feature type="signal peptide" evidence="1">
    <location>
        <begin position="1"/>
        <end position="26"/>
    </location>
</feature>
<gene>
    <name evidence="2" type="ORF">N657DRAFT_454996</name>
</gene>
<evidence type="ECO:0000313" key="3">
    <source>
        <dbReference type="Proteomes" id="UP001302602"/>
    </source>
</evidence>
<feature type="chain" id="PRO_5042993391" evidence="1">
    <location>
        <begin position="27"/>
        <end position="146"/>
    </location>
</feature>
<evidence type="ECO:0000313" key="2">
    <source>
        <dbReference type="EMBL" id="KAK4123285.1"/>
    </source>
</evidence>
<evidence type="ECO:0000256" key="1">
    <source>
        <dbReference type="SAM" id="SignalP"/>
    </source>
</evidence>
<dbReference type="EMBL" id="MU853229">
    <property type="protein sequence ID" value="KAK4123285.1"/>
    <property type="molecule type" value="Genomic_DNA"/>
</dbReference>
<dbReference type="AlphaFoldDB" id="A0AAN6TYU3"/>
<dbReference type="Proteomes" id="UP001302602">
    <property type="component" value="Unassembled WGS sequence"/>
</dbReference>
<accession>A0AAN6TYU3</accession>
<proteinExistence type="predicted"/>
<keyword evidence="3" id="KW-1185">Reference proteome</keyword>
<keyword evidence="1" id="KW-0732">Signal</keyword>
<reference evidence="2" key="2">
    <citation type="submission" date="2023-05" db="EMBL/GenBank/DDBJ databases">
        <authorList>
            <consortium name="Lawrence Berkeley National Laboratory"/>
            <person name="Steindorff A."/>
            <person name="Hensen N."/>
            <person name="Bonometti L."/>
            <person name="Westerberg I."/>
            <person name="Brannstrom I.O."/>
            <person name="Guillou S."/>
            <person name="Cros-Aarteil S."/>
            <person name="Calhoun S."/>
            <person name="Haridas S."/>
            <person name="Kuo A."/>
            <person name="Mondo S."/>
            <person name="Pangilinan J."/>
            <person name="Riley R."/>
            <person name="Labutti K."/>
            <person name="Andreopoulos B."/>
            <person name="Lipzen A."/>
            <person name="Chen C."/>
            <person name="Yanf M."/>
            <person name="Daum C."/>
            <person name="Ng V."/>
            <person name="Clum A."/>
            <person name="Ohm R."/>
            <person name="Martin F."/>
            <person name="Silar P."/>
            <person name="Natvig D."/>
            <person name="Lalanne C."/>
            <person name="Gautier V."/>
            <person name="Ament-Velasquez S.L."/>
            <person name="Kruys A."/>
            <person name="Hutchinson M.I."/>
            <person name="Powell A.J."/>
            <person name="Barry K."/>
            <person name="Miller A.N."/>
            <person name="Grigoriev I.V."/>
            <person name="Debuchy R."/>
            <person name="Gladieux P."/>
            <person name="Thoren M.H."/>
            <person name="Johannesson H."/>
        </authorList>
    </citation>
    <scope>NUCLEOTIDE SEQUENCE</scope>
    <source>
        <strain evidence="2">CBS 731.68</strain>
    </source>
</reference>
<sequence>MRCPFSYRQLSLLLVACPVCYLSVQTTLHWAGLRVPDPSKLKANQMTTSAIPGIILYEGTGTLYGSVPRSVPFIVWQDENLGKATHATFAADFRRVHIRSQSSENTTSLHEPQLPFLATMQRTWGSQVLVTCTEASTLHAAIGQPR</sequence>
<reference evidence="2" key="1">
    <citation type="journal article" date="2023" name="Mol. Phylogenet. Evol.">
        <title>Genome-scale phylogeny and comparative genomics of the fungal order Sordariales.</title>
        <authorList>
            <person name="Hensen N."/>
            <person name="Bonometti L."/>
            <person name="Westerberg I."/>
            <person name="Brannstrom I.O."/>
            <person name="Guillou S."/>
            <person name="Cros-Aarteil S."/>
            <person name="Calhoun S."/>
            <person name="Haridas S."/>
            <person name="Kuo A."/>
            <person name="Mondo S."/>
            <person name="Pangilinan J."/>
            <person name="Riley R."/>
            <person name="LaButti K."/>
            <person name="Andreopoulos B."/>
            <person name="Lipzen A."/>
            <person name="Chen C."/>
            <person name="Yan M."/>
            <person name="Daum C."/>
            <person name="Ng V."/>
            <person name="Clum A."/>
            <person name="Steindorff A."/>
            <person name="Ohm R.A."/>
            <person name="Martin F."/>
            <person name="Silar P."/>
            <person name="Natvig D.O."/>
            <person name="Lalanne C."/>
            <person name="Gautier V."/>
            <person name="Ament-Velasquez S.L."/>
            <person name="Kruys A."/>
            <person name="Hutchinson M.I."/>
            <person name="Powell A.J."/>
            <person name="Barry K."/>
            <person name="Miller A.N."/>
            <person name="Grigoriev I.V."/>
            <person name="Debuchy R."/>
            <person name="Gladieux P."/>
            <person name="Hiltunen Thoren M."/>
            <person name="Johannesson H."/>
        </authorList>
    </citation>
    <scope>NUCLEOTIDE SEQUENCE</scope>
    <source>
        <strain evidence="2">CBS 731.68</strain>
    </source>
</reference>
<dbReference type="RefSeq" id="XP_062647056.1">
    <property type="nucleotide sequence ID" value="XM_062787466.1"/>
</dbReference>
<protein>
    <submittedName>
        <fullName evidence="2">Uncharacterized protein</fullName>
    </submittedName>
</protein>
<name>A0AAN6TYU3_9PEZI</name>
<dbReference type="GeneID" id="87824236"/>
<comment type="caution">
    <text evidence="2">The sequence shown here is derived from an EMBL/GenBank/DDBJ whole genome shotgun (WGS) entry which is preliminary data.</text>
</comment>